<dbReference type="Pfam" id="PF03428">
    <property type="entry name" value="RP-C"/>
    <property type="match status" value="1"/>
</dbReference>
<dbReference type="NCBIfam" id="NF040974">
    <property type="entry name" value="RepABC_RepC"/>
    <property type="match status" value="1"/>
</dbReference>
<proteinExistence type="predicted"/>
<accession>A0A850NM14</accession>
<dbReference type="Proteomes" id="UP000565205">
    <property type="component" value="Unassembled WGS sequence"/>
</dbReference>
<evidence type="ECO:0000313" key="5">
    <source>
        <dbReference type="Proteomes" id="UP000557688"/>
    </source>
</evidence>
<keyword evidence="5" id="KW-1185">Reference proteome</keyword>
<evidence type="ECO:0000259" key="2">
    <source>
        <dbReference type="Pfam" id="PF11800"/>
    </source>
</evidence>
<dbReference type="InterPro" id="IPR047611">
    <property type="entry name" value="RepABC_RepC"/>
</dbReference>
<dbReference type="EMBL" id="JABXXQ010000007">
    <property type="protein sequence ID" value="NVN28970.1"/>
    <property type="molecule type" value="Genomic_DNA"/>
</dbReference>
<evidence type="ECO:0000313" key="3">
    <source>
        <dbReference type="EMBL" id="MBB3175244.1"/>
    </source>
</evidence>
<dbReference type="Pfam" id="PF11800">
    <property type="entry name" value="RP-C_C"/>
    <property type="match status" value="1"/>
</dbReference>
<feature type="domain" description="Plasmid replication protein C N-terminal" evidence="1">
    <location>
        <begin position="58"/>
        <end position="217"/>
    </location>
</feature>
<dbReference type="RefSeq" id="WP_176621702.1">
    <property type="nucleotide sequence ID" value="NZ_JABXXQ010000007.1"/>
</dbReference>
<dbReference type="Proteomes" id="UP000557688">
    <property type="component" value="Unassembled WGS sequence"/>
</dbReference>
<dbReference type="AlphaFoldDB" id="A0A850NM14"/>
<protein>
    <submittedName>
        <fullName evidence="3">Replication initiation protein RepC</fullName>
    </submittedName>
</protein>
<comment type="caution">
    <text evidence="4">The sequence shown here is derived from an EMBL/GenBank/DDBJ whole genome shotgun (WGS) entry which is preliminary data.</text>
</comment>
<reference evidence="4 6" key="1">
    <citation type="submission" date="2020-06" db="EMBL/GenBank/DDBJ databases">
        <title>Description of novel acetic acid bacteria.</title>
        <authorList>
            <person name="Sombolestani A."/>
        </authorList>
    </citation>
    <scope>NUCLEOTIDE SEQUENCE [LARGE SCALE GENOMIC DNA]</scope>
    <source>
        <strain evidence="4 6">LMG 26838</strain>
    </source>
</reference>
<dbReference type="EMBL" id="JACHXV010000022">
    <property type="protein sequence ID" value="MBB3175244.1"/>
    <property type="molecule type" value="Genomic_DNA"/>
</dbReference>
<name>A0A850NM14_9PROT</name>
<gene>
    <name evidence="3" type="ORF">FHR90_003098</name>
    <name evidence="4" type="ORF">HUK83_01225</name>
</gene>
<dbReference type="InterPro" id="IPR005090">
    <property type="entry name" value="RepC_N"/>
</dbReference>
<reference evidence="3 5" key="2">
    <citation type="submission" date="2020-08" db="EMBL/GenBank/DDBJ databases">
        <title>Genomic Encyclopedia of Type Strains, Phase III (KMG-III): the genomes of soil and plant-associated and newly described type strains.</title>
        <authorList>
            <person name="Whitman W."/>
        </authorList>
    </citation>
    <scope>NUCLEOTIDE SEQUENCE [LARGE SCALE GENOMIC DNA]</scope>
    <source>
        <strain evidence="3 5">CECT 8088</strain>
    </source>
</reference>
<organism evidence="4 6">
    <name type="scientific">Endobacter medicaginis</name>
    <dbReference type="NCBI Taxonomy" id="1181271"/>
    <lineage>
        <taxon>Bacteria</taxon>
        <taxon>Pseudomonadati</taxon>
        <taxon>Pseudomonadota</taxon>
        <taxon>Alphaproteobacteria</taxon>
        <taxon>Acetobacterales</taxon>
        <taxon>Acetobacteraceae</taxon>
        <taxon>Endobacter</taxon>
    </lineage>
</organism>
<evidence type="ECO:0000313" key="6">
    <source>
        <dbReference type="Proteomes" id="UP000565205"/>
    </source>
</evidence>
<evidence type="ECO:0000313" key="4">
    <source>
        <dbReference type="EMBL" id="NVN28970.1"/>
    </source>
</evidence>
<evidence type="ECO:0000259" key="1">
    <source>
        <dbReference type="Pfam" id="PF03428"/>
    </source>
</evidence>
<dbReference type="InterPro" id="IPR021760">
    <property type="entry name" value="RepC_C"/>
</dbReference>
<feature type="domain" description="Plasmid replication protein C C-terminal" evidence="2">
    <location>
        <begin position="356"/>
        <end position="454"/>
    </location>
</feature>
<sequence length="463" mass="49882">MRNTKAAKHFREHPRKIVRKQALLATASCVLPPASRGPWKTKEKRMLAHSSRPSGRRIITPAMARARLALDIAPTSDAGRGSIIVAFKRGARAMGAPKGVVELVLYLASRTKACDWQPGALCIAHPSNRDLEVELCVGRSRVKSLIRAAAEWGFLTCVDSPTGRRYARRDPATGQISVGYGFDLSPLSRRHDEFRAAIAAQAEREREAERLRRHIVTTAILIKSFADGFSAEGLADPDLTGFASGAAAVAARRGRSWDLELLSRLGSEIDALMRRAEARVALLLPVETDPLGGQKLAPITPTNPPALATAYVETEGRSAPSAKEDERSRTSRAFSAAPSAAAIQSDPLRGFLVTPGLFLRIAPELRDLCPTSRPTDEQLLEACSYQAGRLGISTHAWGQACVTLGRRGACAALVVIAHKTASNKVSSPGGYLRKMVERHLAGELHLDKTLFGIVDEAGFRGAS</sequence>